<gene>
    <name evidence="1" type="ORF">SAMN05421877_101401</name>
</gene>
<dbReference type="Proteomes" id="UP000236731">
    <property type="component" value="Unassembled WGS sequence"/>
</dbReference>
<protein>
    <submittedName>
        <fullName evidence="1">Uncharacterized protein</fullName>
    </submittedName>
</protein>
<reference evidence="2" key="1">
    <citation type="submission" date="2016-10" db="EMBL/GenBank/DDBJ databases">
        <authorList>
            <person name="Varghese N."/>
            <person name="Submissions S."/>
        </authorList>
    </citation>
    <scope>NUCLEOTIDE SEQUENCE [LARGE SCALE GENOMIC DNA]</scope>
    <source>
        <strain evidence="2">DSM 22361</strain>
    </source>
</reference>
<proteinExistence type="predicted"/>
<organism evidence="1 2">
    <name type="scientific">Sphingobacterium lactis</name>
    <dbReference type="NCBI Taxonomy" id="797291"/>
    <lineage>
        <taxon>Bacteria</taxon>
        <taxon>Pseudomonadati</taxon>
        <taxon>Bacteroidota</taxon>
        <taxon>Sphingobacteriia</taxon>
        <taxon>Sphingobacteriales</taxon>
        <taxon>Sphingobacteriaceae</taxon>
        <taxon>Sphingobacterium</taxon>
    </lineage>
</organism>
<name>A0A1H5SY21_9SPHI</name>
<keyword evidence="2" id="KW-1185">Reference proteome</keyword>
<evidence type="ECO:0000313" key="2">
    <source>
        <dbReference type="Proteomes" id="UP000236731"/>
    </source>
</evidence>
<dbReference type="AlphaFoldDB" id="A0A1H5SY21"/>
<evidence type="ECO:0000313" key="1">
    <source>
        <dbReference type="EMBL" id="SEF54751.1"/>
    </source>
</evidence>
<sequence length="49" mass="5907">MEFIFKKEYYKPNKEEVVTERFVQIRPIKSVSCEFEGNINLRNLRIGNV</sequence>
<accession>A0A1H5SY21</accession>
<dbReference type="EMBL" id="FNUT01000001">
    <property type="protein sequence ID" value="SEF54751.1"/>
    <property type="molecule type" value="Genomic_DNA"/>
</dbReference>